<feature type="region of interest" description="Disordered" evidence="1">
    <location>
        <begin position="223"/>
        <end position="257"/>
    </location>
</feature>
<name>A0A8J1XIS8_OWEFU</name>
<dbReference type="EMBL" id="CAIIXF020000011">
    <property type="protein sequence ID" value="CAH1799856.1"/>
    <property type="molecule type" value="Genomic_DNA"/>
</dbReference>
<dbReference type="Proteomes" id="UP000749559">
    <property type="component" value="Unassembled WGS sequence"/>
</dbReference>
<feature type="non-terminal residue" evidence="2">
    <location>
        <position position="320"/>
    </location>
</feature>
<feature type="region of interest" description="Disordered" evidence="1">
    <location>
        <begin position="1"/>
        <end position="112"/>
    </location>
</feature>
<evidence type="ECO:0000256" key="1">
    <source>
        <dbReference type="SAM" id="MobiDB-lite"/>
    </source>
</evidence>
<feature type="compositionally biased region" description="Low complexity" evidence="1">
    <location>
        <begin position="61"/>
        <end position="71"/>
    </location>
</feature>
<comment type="caution">
    <text evidence="2">The sequence shown here is derived from an EMBL/GenBank/DDBJ whole genome shotgun (WGS) entry which is preliminary data.</text>
</comment>
<sequence>FNMASGNEDVPPLEDMSELLQKVEAIRDMKGISKKDTPKSNEPSRAAKQTAKNASPEHKLPTSTPSPSLPSNQDNKDSAFAGMKKGFLFGAPASKSKQESKPKPTAKPVNKKTDPINVQEEIPFIKANKEEENTRLSMPEVQDAMKASQNLMNNKEWITQDFLQTIQSRPKLLEKLTNPVFQQAISDFQTNPEAATMKYKDNTEVFEFFKEFSGILGQHFSELGEREQSEQPAEPPSGADMKVHSSTNPNQATAEDEARIQKILADPEIKGAIMDKTVQQLIYTLKNDPHQAQVILQNATPDIQGKIKKLVDVGLLAFQR</sequence>
<keyword evidence="3" id="KW-1185">Reference proteome</keyword>
<feature type="compositionally biased region" description="Polar residues" evidence="1">
    <location>
        <begin position="244"/>
        <end position="253"/>
    </location>
</feature>
<feature type="compositionally biased region" description="Basic and acidic residues" evidence="1">
    <location>
        <begin position="24"/>
        <end position="39"/>
    </location>
</feature>
<protein>
    <submittedName>
        <fullName evidence="2">Uncharacterized protein</fullName>
    </submittedName>
</protein>
<evidence type="ECO:0000313" key="3">
    <source>
        <dbReference type="Proteomes" id="UP000749559"/>
    </source>
</evidence>
<dbReference type="AlphaFoldDB" id="A0A8J1XIS8"/>
<reference evidence="2" key="1">
    <citation type="submission" date="2022-03" db="EMBL/GenBank/DDBJ databases">
        <authorList>
            <person name="Martin C."/>
        </authorList>
    </citation>
    <scope>NUCLEOTIDE SEQUENCE</scope>
</reference>
<dbReference type="Gene3D" id="1.10.260.100">
    <property type="match status" value="2"/>
</dbReference>
<organism evidence="2 3">
    <name type="scientific">Owenia fusiformis</name>
    <name type="common">Polychaete worm</name>
    <dbReference type="NCBI Taxonomy" id="6347"/>
    <lineage>
        <taxon>Eukaryota</taxon>
        <taxon>Metazoa</taxon>
        <taxon>Spiralia</taxon>
        <taxon>Lophotrochozoa</taxon>
        <taxon>Annelida</taxon>
        <taxon>Polychaeta</taxon>
        <taxon>Sedentaria</taxon>
        <taxon>Canalipalpata</taxon>
        <taxon>Sabellida</taxon>
        <taxon>Oweniida</taxon>
        <taxon>Oweniidae</taxon>
        <taxon>Owenia</taxon>
    </lineage>
</organism>
<accession>A0A8J1XIS8</accession>
<gene>
    <name evidence="2" type="ORF">OFUS_LOCUS23820</name>
</gene>
<dbReference type="OrthoDB" id="71407at2759"/>
<proteinExistence type="predicted"/>
<evidence type="ECO:0000313" key="2">
    <source>
        <dbReference type="EMBL" id="CAH1799856.1"/>
    </source>
</evidence>